<evidence type="ECO:0000259" key="7">
    <source>
        <dbReference type="Pfam" id="PF07808"/>
    </source>
</evidence>
<dbReference type="Pfam" id="PF07807">
    <property type="entry name" value="RED_C"/>
    <property type="match status" value="1"/>
</dbReference>
<evidence type="ECO:0000256" key="5">
    <source>
        <dbReference type="SAM" id="MobiDB-lite"/>
    </source>
</evidence>
<dbReference type="Proteomes" id="UP000288805">
    <property type="component" value="Unassembled WGS sequence"/>
</dbReference>
<accession>A0A438HM12</accession>
<feature type="compositionally biased region" description="Basic and acidic residues" evidence="5">
    <location>
        <begin position="310"/>
        <end position="319"/>
    </location>
</feature>
<evidence type="ECO:0000256" key="2">
    <source>
        <dbReference type="ARBA" id="ARBA00006660"/>
    </source>
</evidence>
<feature type="region of interest" description="Disordered" evidence="5">
    <location>
        <begin position="275"/>
        <end position="328"/>
    </location>
</feature>
<dbReference type="InterPro" id="IPR039896">
    <property type="entry name" value="Red-like"/>
</dbReference>
<protein>
    <submittedName>
        <fullName evidence="8">Suppressor of mec-8 and unc-52 protein-like 2</fullName>
    </submittedName>
</protein>
<evidence type="ECO:0000313" key="8">
    <source>
        <dbReference type="EMBL" id="RVW85535.1"/>
    </source>
</evidence>
<dbReference type="InterPro" id="IPR012916">
    <property type="entry name" value="RED_N"/>
</dbReference>
<keyword evidence="4" id="KW-0539">Nucleus</keyword>
<sequence>MDARSQPIWIPGSIVPAKDVRTGSFVALFNGKEIFWLVMMPLGGGRVIITHRAADRDGGRRRSCQRSWEVTYRHFIPVISLCKWLNGVRIGEARHVYSWENPDESDPDRNACHVSSGNVCHVASGEGVPTGMARVTFVVAHINEIVSPLMQTVLSLMEQRVQNEYMLVGPPRIGKTQFCLKLSSLASPPASYGGNGKGDDADGKSKVSNEDQPLLFRIATAKSMYQWIVKPQTIFKSNEMFLLGRMSYLCLGSSGKVLKKKKKERDVKEKISTVGNEFDEEKKPSKLDGGMSKNQTEKESLPPPLPSRKNYVDSREKHGPSVARPEQDGIFVGDGVEYDIPNKDMIPPSEPQGWQQTNGYDAMQAQELVGIGIPQDPHFMTQEEKDWVLGFVFKRDDKRLQQLREKDAREKDPNFILESHSEYYPGYQEYNSEVGDGDDEDDLSKMDMGKRAKGRLHRWDFETEEKWATYNKQKEAMPKVAFQFGVKMQVEEAATLSSKGRDPDF</sequence>
<comment type="similarity">
    <text evidence="2">Belongs to the RED family.</text>
</comment>
<dbReference type="InterPro" id="IPR012492">
    <property type="entry name" value="RED_C"/>
</dbReference>
<dbReference type="AlphaFoldDB" id="A0A438HM12"/>
<evidence type="ECO:0000259" key="6">
    <source>
        <dbReference type="Pfam" id="PF07807"/>
    </source>
</evidence>
<evidence type="ECO:0000256" key="3">
    <source>
        <dbReference type="ARBA" id="ARBA00022737"/>
    </source>
</evidence>
<gene>
    <name evidence="8" type="primary">SMU2_2</name>
    <name evidence="8" type="ORF">CK203_044029</name>
</gene>
<keyword evidence="3" id="KW-0677">Repeat</keyword>
<evidence type="ECO:0000313" key="9">
    <source>
        <dbReference type="Proteomes" id="UP000288805"/>
    </source>
</evidence>
<reference evidence="8 9" key="1">
    <citation type="journal article" date="2018" name="PLoS Genet.">
        <title>Population sequencing reveals clonal diversity and ancestral inbreeding in the grapevine cultivar Chardonnay.</title>
        <authorList>
            <person name="Roach M.J."/>
            <person name="Johnson D.L."/>
            <person name="Bohlmann J."/>
            <person name="van Vuuren H.J."/>
            <person name="Jones S.J."/>
            <person name="Pretorius I.S."/>
            <person name="Schmidt S.A."/>
            <person name="Borneman A.R."/>
        </authorList>
    </citation>
    <scope>NUCLEOTIDE SEQUENCE [LARGE SCALE GENOMIC DNA]</scope>
    <source>
        <strain evidence="9">cv. Chardonnay</strain>
        <tissue evidence="8">Leaf</tissue>
    </source>
</reference>
<dbReference type="Pfam" id="PF07808">
    <property type="entry name" value="RED_N"/>
    <property type="match status" value="1"/>
</dbReference>
<evidence type="ECO:0000256" key="4">
    <source>
        <dbReference type="ARBA" id="ARBA00023242"/>
    </source>
</evidence>
<organism evidence="8 9">
    <name type="scientific">Vitis vinifera</name>
    <name type="common">Grape</name>
    <dbReference type="NCBI Taxonomy" id="29760"/>
    <lineage>
        <taxon>Eukaryota</taxon>
        <taxon>Viridiplantae</taxon>
        <taxon>Streptophyta</taxon>
        <taxon>Embryophyta</taxon>
        <taxon>Tracheophyta</taxon>
        <taxon>Spermatophyta</taxon>
        <taxon>Magnoliopsida</taxon>
        <taxon>eudicotyledons</taxon>
        <taxon>Gunneridae</taxon>
        <taxon>Pentapetalae</taxon>
        <taxon>rosids</taxon>
        <taxon>Vitales</taxon>
        <taxon>Vitaceae</taxon>
        <taxon>Viteae</taxon>
        <taxon>Vitis</taxon>
    </lineage>
</organism>
<comment type="caution">
    <text evidence="8">The sequence shown here is derived from an EMBL/GenBank/DDBJ whole genome shotgun (WGS) entry which is preliminary data.</text>
</comment>
<name>A0A438HM12_VITVI</name>
<dbReference type="EMBL" id="QGNW01000203">
    <property type="protein sequence ID" value="RVW85535.1"/>
    <property type="molecule type" value="Genomic_DNA"/>
</dbReference>
<feature type="region of interest" description="Disordered" evidence="5">
    <location>
        <begin position="429"/>
        <end position="449"/>
    </location>
</feature>
<feature type="domain" description="RED-like N-terminal" evidence="7">
    <location>
        <begin position="203"/>
        <end position="249"/>
    </location>
</feature>
<evidence type="ECO:0000256" key="1">
    <source>
        <dbReference type="ARBA" id="ARBA00004123"/>
    </source>
</evidence>
<dbReference type="PANTHER" id="PTHR12765">
    <property type="entry name" value="RED PROTEIN IK FACTOR CYTOKINE IK"/>
    <property type="match status" value="1"/>
</dbReference>
<feature type="domain" description="Protein RED C-terminal" evidence="6">
    <location>
        <begin position="421"/>
        <end position="489"/>
    </location>
</feature>
<dbReference type="GO" id="GO:0005634">
    <property type="term" value="C:nucleus"/>
    <property type="evidence" value="ECO:0007669"/>
    <property type="project" value="UniProtKB-SubCell"/>
</dbReference>
<proteinExistence type="inferred from homology"/>
<comment type="subcellular location">
    <subcellularLocation>
        <location evidence="1">Nucleus</location>
    </subcellularLocation>
</comment>